<evidence type="ECO:0000313" key="4">
    <source>
        <dbReference type="Proteomes" id="UP001212841"/>
    </source>
</evidence>
<keyword evidence="2" id="KW-0472">Membrane</keyword>
<feature type="compositionally biased region" description="Low complexity" evidence="1">
    <location>
        <begin position="85"/>
        <end position="108"/>
    </location>
</feature>
<organism evidence="3 4">
    <name type="scientific">Rhizophlyctis rosea</name>
    <dbReference type="NCBI Taxonomy" id="64517"/>
    <lineage>
        <taxon>Eukaryota</taxon>
        <taxon>Fungi</taxon>
        <taxon>Fungi incertae sedis</taxon>
        <taxon>Chytridiomycota</taxon>
        <taxon>Chytridiomycota incertae sedis</taxon>
        <taxon>Chytridiomycetes</taxon>
        <taxon>Rhizophlyctidales</taxon>
        <taxon>Rhizophlyctidaceae</taxon>
        <taxon>Rhizophlyctis</taxon>
    </lineage>
</organism>
<reference evidence="3" key="1">
    <citation type="submission" date="2020-05" db="EMBL/GenBank/DDBJ databases">
        <title>Phylogenomic resolution of chytrid fungi.</title>
        <authorList>
            <person name="Stajich J.E."/>
            <person name="Amses K."/>
            <person name="Simmons R."/>
            <person name="Seto K."/>
            <person name="Myers J."/>
            <person name="Bonds A."/>
            <person name="Quandt C.A."/>
            <person name="Barry K."/>
            <person name="Liu P."/>
            <person name="Grigoriev I."/>
            <person name="Longcore J.E."/>
            <person name="James T.Y."/>
        </authorList>
    </citation>
    <scope>NUCLEOTIDE SEQUENCE</scope>
    <source>
        <strain evidence="3">JEL0318</strain>
    </source>
</reference>
<dbReference type="Proteomes" id="UP001212841">
    <property type="component" value="Unassembled WGS sequence"/>
</dbReference>
<protein>
    <submittedName>
        <fullName evidence="3">Uncharacterized protein</fullName>
    </submittedName>
</protein>
<dbReference type="AlphaFoldDB" id="A0AAD5SK61"/>
<keyword evidence="2" id="KW-0812">Transmembrane</keyword>
<keyword evidence="4" id="KW-1185">Reference proteome</keyword>
<feature type="compositionally biased region" description="Low complexity" evidence="1">
    <location>
        <begin position="126"/>
        <end position="151"/>
    </location>
</feature>
<dbReference type="EMBL" id="JADGJD010000042">
    <property type="protein sequence ID" value="KAJ3056191.1"/>
    <property type="molecule type" value="Genomic_DNA"/>
</dbReference>
<keyword evidence="2" id="KW-1133">Transmembrane helix</keyword>
<proteinExistence type="predicted"/>
<accession>A0AAD5SK61</accession>
<feature type="region of interest" description="Disordered" evidence="1">
    <location>
        <begin position="1"/>
        <end position="42"/>
    </location>
</feature>
<comment type="caution">
    <text evidence="3">The sequence shown here is derived from an EMBL/GenBank/DDBJ whole genome shotgun (WGS) entry which is preliminary data.</text>
</comment>
<name>A0AAD5SK61_9FUNG</name>
<gene>
    <name evidence="3" type="ORF">HK097_007797</name>
</gene>
<feature type="compositionally biased region" description="Low complexity" evidence="1">
    <location>
        <begin position="169"/>
        <end position="219"/>
    </location>
</feature>
<evidence type="ECO:0000256" key="2">
    <source>
        <dbReference type="SAM" id="Phobius"/>
    </source>
</evidence>
<sequence length="422" mass="45156">MAKNKSRTVKAAAAPAQSVLKDAPTNDNPPELPQKPKIEDDTQTLAHLAAAAKLAKSTEDLAANKTSVTLGPTSARAFASASLGASPRTSVSSPRASTARAAPADAAPSPKPIAEKAVNNKKEDSAPASPAPARNSVQKAAAPAQPKAVQQQKEEQPKGSPRQHKKQQPKPAQQQKEEQQPAAQQQKPAQPKLAQQQKAQPIQQQTQKQQPQQLTPQPAHRTPKVVPPPIPDVSYAAMAARPGPVNTAINSLDDWDKGSEVYTLSKRGPSLDEALTFEWTSSNTLTHNVAHPGQIGYATLGLRLHNEDDRQSHKPPSRASTFSTLLDEDFSEWTLITSSTFRKRPSRSPSIAGRPPALPDDTAELKKAFERVEQRIARRERISDGVDAVLGSGDPFIKRVMVGGAVASGLIVAVGLVRAWWG</sequence>
<evidence type="ECO:0000256" key="1">
    <source>
        <dbReference type="SAM" id="MobiDB-lite"/>
    </source>
</evidence>
<evidence type="ECO:0000313" key="3">
    <source>
        <dbReference type="EMBL" id="KAJ3056191.1"/>
    </source>
</evidence>
<feature type="region of interest" description="Disordered" evidence="1">
    <location>
        <begin position="80"/>
        <end position="231"/>
    </location>
</feature>
<feature type="transmembrane region" description="Helical" evidence="2">
    <location>
        <begin position="400"/>
        <end position="421"/>
    </location>
</feature>